<dbReference type="InterPro" id="IPR025534">
    <property type="entry name" value="DUF4420"/>
</dbReference>
<protein>
    <recommendedName>
        <fullName evidence="3">PD-(D/E)XK motif protein</fullName>
    </recommendedName>
</protein>
<proteinExistence type="predicted"/>
<dbReference type="RefSeq" id="WP_170298466.1">
    <property type="nucleotide sequence ID" value="NZ_BAAAMK010000001.1"/>
</dbReference>
<sequence>MGERDLTPDTVEEYFTAGVEAAFVLSDAVGAMLEIDPTRNELRLISPALGADPDVTTYERIGVERINIIGRPGDWFRLTVDATRMHYEAYVLLVSIVDQLESGASFRHAVSESLSGLKGLLTSRRRMTDEKEAGLVGELLVLGHVVEQAGEELAIQAWLGPLAEEHDFGFEGFDAEVKTTRSEARAHVIGTESQLQATAGRPLFLVSIQITLAGAAVEGFTLPELIDRTRRRLDRTRRTFDAAVERVGWSDEDADLYRTRFAYRSVPRALLVDDGFPAITGPRLDEVVPQRTLVSGVSYRVDVTNLAFASPPAPLADFCEEPS</sequence>
<dbReference type="EMBL" id="BAAAMK010000001">
    <property type="protein sequence ID" value="GAA1939033.1"/>
    <property type="molecule type" value="Genomic_DNA"/>
</dbReference>
<dbReference type="Proteomes" id="UP001499954">
    <property type="component" value="Unassembled WGS sequence"/>
</dbReference>
<evidence type="ECO:0000313" key="2">
    <source>
        <dbReference type="Proteomes" id="UP001499954"/>
    </source>
</evidence>
<evidence type="ECO:0000313" key="1">
    <source>
        <dbReference type="EMBL" id="GAA1939033.1"/>
    </source>
</evidence>
<accession>A0ABP5BAR4</accession>
<reference evidence="2" key="1">
    <citation type="journal article" date="2019" name="Int. J. Syst. Evol. Microbiol.">
        <title>The Global Catalogue of Microorganisms (GCM) 10K type strain sequencing project: providing services to taxonomists for standard genome sequencing and annotation.</title>
        <authorList>
            <consortium name="The Broad Institute Genomics Platform"/>
            <consortium name="The Broad Institute Genome Sequencing Center for Infectious Disease"/>
            <person name="Wu L."/>
            <person name="Ma J."/>
        </authorList>
    </citation>
    <scope>NUCLEOTIDE SEQUENCE [LARGE SCALE GENOMIC DNA]</scope>
    <source>
        <strain evidence="2">JCM 13584</strain>
    </source>
</reference>
<evidence type="ECO:0008006" key="3">
    <source>
        <dbReference type="Google" id="ProtNLM"/>
    </source>
</evidence>
<keyword evidence="2" id="KW-1185">Reference proteome</keyword>
<comment type="caution">
    <text evidence="1">The sequence shown here is derived from an EMBL/GenBank/DDBJ whole genome shotgun (WGS) entry which is preliminary data.</text>
</comment>
<organism evidence="1 2">
    <name type="scientific">Agromyces allii</name>
    <dbReference type="NCBI Taxonomy" id="393607"/>
    <lineage>
        <taxon>Bacteria</taxon>
        <taxon>Bacillati</taxon>
        <taxon>Actinomycetota</taxon>
        <taxon>Actinomycetes</taxon>
        <taxon>Micrococcales</taxon>
        <taxon>Microbacteriaceae</taxon>
        <taxon>Agromyces</taxon>
    </lineage>
</organism>
<name>A0ABP5BAR4_9MICO</name>
<dbReference type="Pfam" id="PF14390">
    <property type="entry name" value="DUF4420"/>
    <property type="match status" value="1"/>
</dbReference>
<gene>
    <name evidence="1" type="ORF">GCM10009717_01770</name>
</gene>